<evidence type="ECO:0000313" key="1">
    <source>
        <dbReference type="EMBL" id="GFU15625.1"/>
    </source>
</evidence>
<reference evidence="1" key="1">
    <citation type="submission" date="2020-08" db="EMBL/GenBank/DDBJ databases">
        <title>Multicomponent nature underlies the extraordinary mechanical properties of spider dragline silk.</title>
        <authorList>
            <person name="Kono N."/>
            <person name="Nakamura H."/>
            <person name="Mori M."/>
            <person name="Yoshida Y."/>
            <person name="Ohtoshi R."/>
            <person name="Malay A.D."/>
            <person name="Moran D.A.P."/>
            <person name="Tomita M."/>
            <person name="Numata K."/>
            <person name="Arakawa K."/>
        </authorList>
    </citation>
    <scope>NUCLEOTIDE SEQUENCE</scope>
</reference>
<comment type="caution">
    <text evidence="1">The sequence shown here is derived from an EMBL/GenBank/DDBJ whole genome shotgun (WGS) entry which is preliminary data.</text>
</comment>
<keyword evidence="2" id="KW-1185">Reference proteome</keyword>
<accession>A0A8X6QF12</accession>
<feature type="non-terminal residue" evidence="1">
    <location>
        <position position="38"/>
    </location>
</feature>
<dbReference type="AlphaFoldDB" id="A0A8X6QF12"/>
<protein>
    <submittedName>
        <fullName evidence="1">Uncharacterized protein</fullName>
    </submittedName>
</protein>
<evidence type="ECO:0000313" key="2">
    <source>
        <dbReference type="Proteomes" id="UP000887013"/>
    </source>
</evidence>
<dbReference type="Proteomes" id="UP000887013">
    <property type="component" value="Unassembled WGS sequence"/>
</dbReference>
<organism evidence="1 2">
    <name type="scientific">Nephila pilipes</name>
    <name type="common">Giant wood spider</name>
    <name type="synonym">Nephila maculata</name>
    <dbReference type="NCBI Taxonomy" id="299642"/>
    <lineage>
        <taxon>Eukaryota</taxon>
        <taxon>Metazoa</taxon>
        <taxon>Ecdysozoa</taxon>
        <taxon>Arthropoda</taxon>
        <taxon>Chelicerata</taxon>
        <taxon>Arachnida</taxon>
        <taxon>Araneae</taxon>
        <taxon>Araneomorphae</taxon>
        <taxon>Entelegynae</taxon>
        <taxon>Araneoidea</taxon>
        <taxon>Nephilidae</taxon>
        <taxon>Nephila</taxon>
    </lineage>
</organism>
<proteinExistence type="predicted"/>
<sequence>MMCLSSLDPFLDVRGYDQQCDICPPLKAALNDGIQNAE</sequence>
<name>A0A8X6QF12_NEPPI</name>
<gene>
    <name evidence="1" type="ORF">NPIL_491561</name>
</gene>
<dbReference type="EMBL" id="BMAW01079531">
    <property type="protein sequence ID" value="GFU15625.1"/>
    <property type="molecule type" value="Genomic_DNA"/>
</dbReference>